<evidence type="ECO:0000313" key="2">
    <source>
        <dbReference type="Proteomes" id="UP000008311"/>
    </source>
</evidence>
<evidence type="ECO:0000313" key="1">
    <source>
        <dbReference type="EMBL" id="EEF26518.1"/>
    </source>
</evidence>
<dbReference type="AlphaFoldDB" id="B9TC96"/>
<keyword evidence="2" id="KW-1185">Reference proteome</keyword>
<dbReference type="EMBL" id="EQ977106">
    <property type="protein sequence ID" value="EEF26518.1"/>
    <property type="molecule type" value="Genomic_DNA"/>
</dbReference>
<dbReference type="Proteomes" id="UP000008311">
    <property type="component" value="Unassembled WGS sequence"/>
</dbReference>
<feature type="non-terminal residue" evidence="1">
    <location>
        <position position="147"/>
    </location>
</feature>
<reference evidence="2" key="1">
    <citation type="journal article" date="2010" name="Nat. Biotechnol.">
        <title>Draft genome sequence of the oilseed species Ricinus communis.</title>
        <authorList>
            <person name="Chan A.P."/>
            <person name="Crabtree J."/>
            <person name="Zhao Q."/>
            <person name="Lorenzi H."/>
            <person name="Orvis J."/>
            <person name="Puiu D."/>
            <person name="Melake-Berhan A."/>
            <person name="Jones K.M."/>
            <person name="Redman J."/>
            <person name="Chen G."/>
            <person name="Cahoon E.B."/>
            <person name="Gedil M."/>
            <person name="Stanke M."/>
            <person name="Haas B.J."/>
            <person name="Wortman J.R."/>
            <person name="Fraser-Liggett C.M."/>
            <person name="Ravel J."/>
            <person name="Rabinowicz P.D."/>
        </authorList>
    </citation>
    <scope>NUCLEOTIDE SEQUENCE [LARGE SCALE GENOMIC DNA]</scope>
    <source>
        <strain evidence="2">cv. Hale</strain>
    </source>
</reference>
<name>B9TC96_RICCO</name>
<protein>
    <submittedName>
        <fullName evidence="1">Uncharacterized protein</fullName>
    </submittedName>
</protein>
<dbReference type="InParanoid" id="B9TC96"/>
<gene>
    <name evidence="1" type="ORF">RCOM_0418350</name>
</gene>
<sequence>AAHHAAVAVIRVGRQGVDVGHQPVAKLVVPGQRRVDLAALVGQFVDLAERQFAVAAEQRAEGAKLEPAQVQLLPLGPVGRVLALVALLDREAADVGGPGALGHVDIGVQVRFGGVHPPGVDAIDLQVALDLLPVDVAGFLRIGIVER</sequence>
<feature type="non-terminal residue" evidence="1">
    <location>
        <position position="1"/>
    </location>
</feature>
<organism evidence="1 2">
    <name type="scientific">Ricinus communis</name>
    <name type="common">Castor bean</name>
    <dbReference type="NCBI Taxonomy" id="3988"/>
    <lineage>
        <taxon>Eukaryota</taxon>
        <taxon>Viridiplantae</taxon>
        <taxon>Streptophyta</taxon>
        <taxon>Embryophyta</taxon>
        <taxon>Tracheophyta</taxon>
        <taxon>Spermatophyta</taxon>
        <taxon>Magnoliopsida</taxon>
        <taxon>eudicotyledons</taxon>
        <taxon>Gunneridae</taxon>
        <taxon>Pentapetalae</taxon>
        <taxon>rosids</taxon>
        <taxon>fabids</taxon>
        <taxon>Malpighiales</taxon>
        <taxon>Euphorbiaceae</taxon>
        <taxon>Acalyphoideae</taxon>
        <taxon>Acalypheae</taxon>
        <taxon>Ricinus</taxon>
    </lineage>
</organism>
<proteinExistence type="predicted"/>
<accession>B9TC96</accession>